<protein>
    <recommendedName>
        <fullName evidence="4">DUF4174 domain-containing protein</fullName>
    </recommendedName>
</protein>
<comment type="caution">
    <text evidence="2">The sequence shown here is derived from an EMBL/GenBank/DDBJ whole genome shotgun (WGS) entry which is preliminary data.</text>
</comment>
<reference evidence="3" key="1">
    <citation type="submission" date="2016-04" db="EMBL/GenBank/DDBJ databases">
        <authorList>
            <person name="Chen L."/>
            <person name="Zhuang W."/>
            <person name="Wang G."/>
        </authorList>
    </citation>
    <scope>NUCLEOTIDE SEQUENCE [LARGE SCALE GENOMIC DNA]</scope>
    <source>
        <strain evidence="3">17621</strain>
    </source>
</reference>
<name>A0A1V9ES68_9BACT</name>
<evidence type="ECO:0000313" key="2">
    <source>
        <dbReference type="EMBL" id="OQP49013.1"/>
    </source>
</evidence>
<evidence type="ECO:0008006" key="4">
    <source>
        <dbReference type="Google" id="ProtNLM"/>
    </source>
</evidence>
<proteinExistence type="predicted"/>
<feature type="chain" id="PRO_5010734326" description="DUF4174 domain-containing protein" evidence="1">
    <location>
        <begin position="22"/>
        <end position="142"/>
    </location>
</feature>
<dbReference type="STRING" id="354355.SAMN05660816_04389"/>
<keyword evidence="3" id="KW-1185">Reference proteome</keyword>
<dbReference type="Proteomes" id="UP000192610">
    <property type="component" value="Unassembled WGS sequence"/>
</dbReference>
<organism evidence="2 3">
    <name type="scientific">Niastella yeongjuensis</name>
    <dbReference type="NCBI Taxonomy" id="354355"/>
    <lineage>
        <taxon>Bacteria</taxon>
        <taxon>Pseudomonadati</taxon>
        <taxon>Bacteroidota</taxon>
        <taxon>Chitinophagia</taxon>
        <taxon>Chitinophagales</taxon>
        <taxon>Chitinophagaceae</taxon>
        <taxon>Niastella</taxon>
    </lineage>
</organism>
<feature type="signal peptide" evidence="1">
    <location>
        <begin position="1"/>
        <end position="21"/>
    </location>
</feature>
<keyword evidence="1" id="KW-0732">Signal</keyword>
<evidence type="ECO:0000256" key="1">
    <source>
        <dbReference type="SAM" id="SignalP"/>
    </source>
</evidence>
<dbReference type="EMBL" id="LVXG01000016">
    <property type="protein sequence ID" value="OQP49013.1"/>
    <property type="molecule type" value="Genomic_DNA"/>
</dbReference>
<accession>A0A1V9ES68</accession>
<sequence length="142" mass="16918">MRRLKMLFLFLLFISTTQAQAINWKQTHDWKIYALNRSAALSYSVDTLSQIRHIMLGDSAVIFLLSHAKLLPKEKYAAWQGFYIATYQTADHELRKVIFSNYGGFLYDSHSNRYYELLEKHREKWHKLITKDLDELFNPKIE</sequence>
<gene>
    <name evidence="2" type="ORF">A4H97_29460</name>
</gene>
<dbReference type="OrthoDB" id="9998500at2"/>
<dbReference type="AlphaFoldDB" id="A0A1V9ES68"/>
<evidence type="ECO:0000313" key="3">
    <source>
        <dbReference type="Proteomes" id="UP000192610"/>
    </source>
</evidence>